<sequence length="93" mass="9588">MAAAGDCKAVSPELRLLATSEGGGLGAEWSRSANGATSNWVLARTTKGYFVLGPKVLAKSDRICVLWGAKCAFACGPLTKADSCSWESAMCTG</sequence>
<organism evidence="1 2">
    <name type="scientific">Lasiosphaeria miniovina</name>
    <dbReference type="NCBI Taxonomy" id="1954250"/>
    <lineage>
        <taxon>Eukaryota</taxon>
        <taxon>Fungi</taxon>
        <taxon>Dikarya</taxon>
        <taxon>Ascomycota</taxon>
        <taxon>Pezizomycotina</taxon>
        <taxon>Sordariomycetes</taxon>
        <taxon>Sordariomycetidae</taxon>
        <taxon>Sordariales</taxon>
        <taxon>Lasiosphaeriaceae</taxon>
        <taxon>Lasiosphaeria</taxon>
    </lineage>
</organism>
<proteinExistence type="predicted"/>
<dbReference type="AlphaFoldDB" id="A0AA40DZU9"/>
<name>A0AA40DZU9_9PEZI</name>
<evidence type="ECO:0000313" key="2">
    <source>
        <dbReference type="Proteomes" id="UP001172101"/>
    </source>
</evidence>
<dbReference type="GeneID" id="85329880"/>
<dbReference type="EMBL" id="JAUIRO010000004">
    <property type="protein sequence ID" value="KAK0717543.1"/>
    <property type="molecule type" value="Genomic_DNA"/>
</dbReference>
<gene>
    <name evidence="1" type="ORF">B0T26DRAFT_776038</name>
</gene>
<comment type="caution">
    <text evidence="1">The sequence shown here is derived from an EMBL/GenBank/DDBJ whole genome shotgun (WGS) entry which is preliminary data.</text>
</comment>
<reference evidence="1" key="1">
    <citation type="submission" date="2023-06" db="EMBL/GenBank/DDBJ databases">
        <title>Genome-scale phylogeny and comparative genomics of the fungal order Sordariales.</title>
        <authorList>
            <consortium name="Lawrence Berkeley National Laboratory"/>
            <person name="Hensen N."/>
            <person name="Bonometti L."/>
            <person name="Westerberg I."/>
            <person name="Brannstrom I.O."/>
            <person name="Guillou S."/>
            <person name="Cros-Aarteil S."/>
            <person name="Calhoun S."/>
            <person name="Haridas S."/>
            <person name="Kuo A."/>
            <person name="Mondo S."/>
            <person name="Pangilinan J."/>
            <person name="Riley R."/>
            <person name="LaButti K."/>
            <person name="Andreopoulos B."/>
            <person name="Lipzen A."/>
            <person name="Chen C."/>
            <person name="Yanf M."/>
            <person name="Daum C."/>
            <person name="Ng V."/>
            <person name="Clum A."/>
            <person name="Steindorff A."/>
            <person name="Ohm R."/>
            <person name="Martin F."/>
            <person name="Silar P."/>
            <person name="Natvig D."/>
            <person name="Lalanne C."/>
            <person name="Gautier V."/>
            <person name="Ament-velasquez S.L."/>
            <person name="Kruys A."/>
            <person name="Hutchinson M.I."/>
            <person name="Powell A.J."/>
            <person name="Barry K."/>
            <person name="Miller A.N."/>
            <person name="Grigoriev I.V."/>
            <person name="Debuchy R."/>
            <person name="Gladieux P."/>
            <person name="Thoren M.H."/>
            <person name="Johannesson H."/>
        </authorList>
    </citation>
    <scope>NUCLEOTIDE SEQUENCE</scope>
    <source>
        <strain evidence="1">SMH2392-1A</strain>
    </source>
</reference>
<evidence type="ECO:0000313" key="1">
    <source>
        <dbReference type="EMBL" id="KAK0717543.1"/>
    </source>
</evidence>
<accession>A0AA40DZU9</accession>
<dbReference type="Proteomes" id="UP001172101">
    <property type="component" value="Unassembled WGS sequence"/>
</dbReference>
<dbReference type="RefSeq" id="XP_060296336.1">
    <property type="nucleotide sequence ID" value="XM_060446610.1"/>
</dbReference>
<keyword evidence="2" id="KW-1185">Reference proteome</keyword>
<protein>
    <submittedName>
        <fullName evidence="1">Uncharacterized protein</fullName>
    </submittedName>
</protein>